<reference evidence="1" key="1">
    <citation type="journal article" date="2015" name="Nature">
        <title>Complex archaea that bridge the gap between prokaryotes and eukaryotes.</title>
        <authorList>
            <person name="Spang A."/>
            <person name="Saw J.H."/>
            <person name="Jorgensen S.L."/>
            <person name="Zaremba-Niedzwiedzka K."/>
            <person name="Martijn J."/>
            <person name="Lind A.E."/>
            <person name="van Eijk R."/>
            <person name="Schleper C."/>
            <person name="Guy L."/>
            <person name="Ettema T.J."/>
        </authorList>
    </citation>
    <scope>NUCLEOTIDE SEQUENCE</scope>
</reference>
<protein>
    <submittedName>
        <fullName evidence="1">Uncharacterized protein</fullName>
    </submittedName>
</protein>
<comment type="caution">
    <text evidence="1">The sequence shown here is derived from an EMBL/GenBank/DDBJ whole genome shotgun (WGS) entry which is preliminary data.</text>
</comment>
<feature type="non-terminal residue" evidence="1">
    <location>
        <position position="264"/>
    </location>
</feature>
<sequence length="264" mass="28480">MEPAFAKLSTETMILFCLLFAPPGEKQTHLDVLKQGRPEAMMVVVRTDSGFDIFNTVRLGKHAQTSKRYTVTAVKDKPFVFEFKHVRFPDKNTRVDLSAVAKAIKPLTDAPDQVIRLEGAKDTVVASGKVVYVSFHHKPLTFVIHGSGAPAKGKPKAGVAAGEKFWDALAKGDTDAMEGYYAAKVTLKAGSELLRMDSVYSGEEGKDAVVVREKLIAGYRKLIGAAGKGGWAERQSSLSVTAPGAREFLVADKPDAVISGTRKG</sequence>
<organism evidence="1">
    <name type="scientific">marine sediment metagenome</name>
    <dbReference type="NCBI Taxonomy" id="412755"/>
    <lineage>
        <taxon>unclassified sequences</taxon>
        <taxon>metagenomes</taxon>
        <taxon>ecological metagenomes</taxon>
    </lineage>
</organism>
<accession>A0A0F9IH17</accession>
<gene>
    <name evidence="1" type="ORF">LCGC14_1878340</name>
</gene>
<evidence type="ECO:0000313" key="1">
    <source>
        <dbReference type="EMBL" id="KKL93075.1"/>
    </source>
</evidence>
<dbReference type="EMBL" id="LAZR01019292">
    <property type="protein sequence ID" value="KKL93075.1"/>
    <property type="molecule type" value="Genomic_DNA"/>
</dbReference>
<proteinExistence type="predicted"/>
<name>A0A0F9IH17_9ZZZZ</name>
<dbReference type="AlphaFoldDB" id="A0A0F9IH17"/>